<proteinExistence type="predicted"/>
<protein>
    <submittedName>
        <fullName evidence="1">Uncharacterized protein</fullName>
    </submittedName>
</protein>
<evidence type="ECO:0000313" key="2">
    <source>
        <dbReference type="Proteomes" id="UP000664169"/>
    </source>
</evidence>
<accession>A0A8H3ESF3</accession>
<sequence length="105" mass="11646">MTLSKPLQLAEIDMWTEQSKGKCTCGKPPDHEIARAAFQEELVIRLGSIRDAFMARSIGCAVVSDGPLMSELHLQESQAAEDHYLAERFDAIKEGEQPELEESNA</sequence>
<evidence type="ECO:0000313" key="1">
    <source>
        <dbReference type="EMBL" id="CAF9908076.1"/>
    </source>
</evidence>
<dbReference type="EMBL" id="CAJPDQ010000004">
    <property type="protein sequence ID" value="CAF9908076.1"/>
    <property type="molecule type" value="Genomic_DNA"/>
</dbReference>
<gene>
    <name evidence="1" type="ORF">GOMPHAMPRED_006063</name>
</gene>
<keyword evidence="2" id="KW-1185">Reference proteome</keyword>
<dbReference type="AlphaFoldDB" id="A0A8H3ESF3"/>
<reference evidence="1" key="1">
    <citation type="submission" date="2021-03" db="EMBL/GenBank/DDBJ databases">
        <authorList>
            <person name="Tagirdzhanova G."/>
        </authorList>
    </citation>
    <scope>NUCLEOTIDE SEQUENCE</scope>
</reference>
<comment type="caution">
    <text evidence="1">The sequence shown here is derived from an EMBL/GenBank/DDBJ whole genome shotgun (WGS) entry which is preliminary data.</text>
</comment>
<name>A0A8H3ESF3_9LECA</name>
<organism evidence="1 2">
    <name type="scientific">Gomphillus americanus</name>
    <dbReference type="NCBI Taxonomy" id="1940652"/>
    <lineage>
        <taxon>Eukaryota</taxon>
        <taxon>Fungi</taxon>
        <taxon>Dikarya</taxon>
        <taxon>Ascomycota</taxon>
        <taxon>Pezizomycotina</taxon>
        <taxon>Lecanoromycetes</taxon>
        <taxon>OSLEUM clade</taxon>
        <taxon>Ostropomycetidae</taxon>
        <taxon>Ostropales</taxon>
        <taxon>Graphidaceae</taxon>
        <taxon>Gomphilloideae</taxon>
        <taxon>Gomphillus</taxon>
    </lineage>
</organism>
<dbReference type="Proteomes" id="UP000664169">
    <property type="component" value="Unassembled WGS sequence"/>
</dbReference>
<dbReference type="OrthoDB" id="10009520at2759"/>